<keyword evidence="5 9" id="KW-0997">Cell inner membrane</keyword>
<feature type="transmembrane region" description="Helical" evidence="9">
    <location>
        <begin position="1006"/>
        <end position="1028"/>
    </location>
</feature>
<dbReference type="SUPFAM" id="SSF82866">
    <property type="entry name" value="Multidrug efflux transporter AcrB transmembrane domain"/>
    <property type="match status" value="2"/>
</dbReference>
<dbReference type="SUPFAM" id="SSF82714">
    <property type="entry name" value="Multidrug efflux transporter AcrB TolC docking domain, DN and DC subdomains"/>
    <property type="match status" value="2"/>
</dbReference>
<feature type="transmembrane region" description="Helical" evidence="9">
    <location>
        <begin position="437"/>
        <end position="458"/>
    </location>
</feature>
<evidence type="ECO:0000256" key="7">
    <source>
        <dbReference type="ARBA" id="ARBA00022989"/>
    </source>
</evidence>
<evidence type="ECO:0000313" key="11">
    <source>
        <dbReference type="Proteomes" id="UP001555342"/>
    </source>
</evidence>
<dbReference type="Gene3D" id="3.30.70.1320">
    <property type="entry name" value="Multidrug efflux transporter AcrB pore domain like"/>
    <property type="match status" value="1"/>
</dbReference>
<keyword evidence="6 9" id="KW-0812">Transmembrane</keyword>
<dbReference type="NCBIfam" id="NF011706">
    <property type="entry name" value="PRK15127.1"/>
    <property type="match status" value="1"/>
</dbReference>
<feature type="transmembrane region" description="Helical" evidence="9">
    <location>
        <begin position="541"/>
        <end position="558"/>
    </location>
</feature>
<reference evidence="10 11" key="1">
    <citation type="submission" date="2024-07" db="EMBL/GenBank/DDBJ databases">
        <authorList>
            <person name="Wang L."/>
        </authorList>
    </citation>
    <scope>NUCLEOTIDE SEQUENCE [LARGE SCALE GENOMIC DNA]</scope>
    <source>
        <strain evidence="10 11">WL359</strain>
    </source>
</reference>
<evidence type="ECO:0000256" key="8">
    <source>
        <dbReference type="ARBA" id="ARBA00023136"/>
    </source>
</evidence>
<dbReference type="Proteomes" id="UP001555342">
    <property type="component" value="Unassembled WGS sequence"/>
</dbReference>
<dbReference type="NCBIfam" id="NF000282">
    <property type="entry name" value="RND_permease_1"/>
    <property type="match status" value="1"/>
</dbReference>
<keyword evidence="8 9" id="KW-0472">Membrane</keyword>
<evidence type="ECO:0000256" key="1">
    <source>
        <dbReference type="ARBA" id="ARBA00004429"/>
    </source>
</evidence>
<feature type="transmembrane region" description="Helical" evidence="9">
    <location>
        <begin position="874"/>
        <end position="891"/>
    </location>
</feature>
<comment type="similarity">
    <text evidence="2 9">Belongs to the resistance-nodulation-cell division (RND) (TC 2.A.6) family.</text>
</comment>
<keyword evidence="3 9" id="KW-0813">Transport</keyword>
<evidence type="ECO:0000256" key="3">
    <source>
        <dbReference type="ARBA" id="ARBA00022448"/>
    </source>
</evidence>
<keyword evidence="11" id="KW-1185">Reference proteome</keyword>
<proteinExistence type="inferred from homology"/>
<evidence type="ECO:0000256" key="9">
    <source>
        <dbReference type="RuleBase" id="RU364070"/>
    </source>
</evidence>
<dbReference type="Gene3D" id="1.20.1640.10">
    <property type="entry name" value="Multidrug efflux transporter AcrB transmembrane domain"/>
    <property type="match status" value="2"/>
</dbReference>
<comment type="caution">
    <text evidence="9">Lacks conserved residue(s) required for the propagation of feature annotation.</text>
</comment>
<feature type="transmembrane region" description="Helical" evidence="9">
    <location>
        <begin position="340"/>
        <end position="359"/>
    </location>
</feature>
<feature type="transmembrane region" description="Helical" evidence="9">
    <location>
        <begin position="898"/>
        <end position="918"/>
    </location>
</feature>
<name>A0ABV3NWE7_9ENTR</name>
<dbReference type="InterPro" id="IPR001036">
    <property type="entry name" value="Acrflvin-R"/>
</dbReference>
<accession>A0ABV3NWE7</accession>
<evidence type="ECO:0000256" key="4">
    <source>
        <dbReference type="ARBA" id="ARBA00022475"/>
    </source>
</evidence>
<dbReference type="SUPFAM" id="SSF82693">
    <property type="entry name" value="Multidrug efflux transporter AcrB pore domain, PN1, PN2, PC1 and PC2 subdomains"/>
    <property type="match status" value="3"/>
</dbReference>
<feature type="transmembrane region" description="Helical" evidence="9">
    <location>
        <begin position="12"/>
        <end position="32"/>
    </location>
</feature>
<evidence type="ECO:0000256" key="2">
    <source>
        <dbReference type="ARBA" id="ARBA00010942"/>
    </source>
</evidence>
<dbReference type="Gene3D" id="3.30.70.1430">
    <property type="entry name" value="Multidrug efflux transporter AcrB pore domain"/>
    <property type="match status" value="2"/>
</dbReference>
<feature type="transmembrane region" description="Helical" evidence="9">
    <location>
        <begin position="470"/>
        <end position="493"/>
    </location>
</feature>
<protein>
    <recommendedName>
        <fullName evidence="9">Efflux pump membrane transporter</fullName>
    </recommendedName>
</protein>
<dbReference type="Gene3D" id="3.30.2090.10">
    <property type="entry name" value="Multidrug efflux transporter AcrB TolC docking domain, DN and DC subdomains"/>
    <property type="match status" value="2"/>
</dbReference>
<dbReference type="Gene3D" id="3.30.70.1440">
    <property type="entry name" value="Multidrug efflux transporter AcrB pore domain"/>
    <property type="match status" value="1"/>
</dbReference>
<dbReference type="NCBIfam" id="TIGR00915">
    <property type="entry name" value="2A0602"/>
    <property type="match status" value="1"/>
</dbReference>
<comment type="subcellular location">
    <subcellularLocation>
        <location evidence="1 9">Cell inner membrane</location>
        <topology evidence="1 9">Multi-pass membrane protein</topology>
    </subcellularLocation>
</comment>
<dbReference type="PANTHER" id="PTHR32063:SF13">
    <property type="entry name" value="MULTIDRUG EFFLUX PUMP SUBUNIT ACRB-RELATED"/>
    <property type="match status" value="1"/>
</dbReference>
<evidence type="ECO:0000256" key="5">
    <source>
        <dbReference type="ARBA" id="ARBA00022519"/>
    </source>
</evidence>
<dbReference type="InterPro" id="IPR004764">
    <property type="entry name" value="MdtF-like"/>
</dbReference>
<dbReference type="Pfam" id="PF00873">
    <property type="entry name" value="ACR_tran"/>
    <property type="match status" value="1"/>
</dbReference>
<comment type="caution">
    <text evidence="10">The sequence shown here is derived from an EMBL/GenBank/DDBJ whole genome shotgun (WGS) entry which is preliminary data.</text>
</comment>
<keyword evidence="4" id="KW-1003">Cell membrane</keyword>
<keyword evidence="7 9" id="KW-1133">Transmembrane helix</keyword>
<gene>
    <name evidence="10" type="primary">acrB</name>
    <name evidence="10" type="ORF">AB1E22_14400</name>
</gene>
<organism evidence="10 11">
    <name type="scientific">Buttiauxella gaviniae</name>
    <dbReference type="NCBI Taxonomy" id="82990"/>
    <lineage>
        <taxon>Bacteria</taxon>
        <taxon>Pseudomonadati</taxon>
        <taxon>Pseudomonadota</taxon>
        <taxon>Gammaproteobacteria</taxon>
        <taxon>Enterobacterales</taxon>
        <taxon>Enterobacteriaceae</taxon>
        <taxon>Buttiauxella</taxon>
    </lineage>
</organism>
<sequence length="1049" mass="113672">MAKFFIDRPIFAWVIAIIIMLAGGLAIMKLPIAQYPTIAPPAISITATYPGADAKTVQDTVTQVIEQNMNGIDNLLYMSSTSDSSGTVQITITFNSGTDADIAQVQVQNKLQLAMPLLPQEVQQQGVSVEKSSSSFLMVLGMINTDGSMTQEDISDYVGATIKDPISRTTGVGDVQLFGAQYAMRIWMDPNKLNNFQLTPVDVITAIKAQNAQVAAGQLGGTPPVKGQQLNASIIAQTRLKSADEFSKILLKVNLDGSRVLLKDVAKVELGGENYDVIARYNGQPASGLGIKLATGANALDTANAVRATVEKLQPFFPAGLKVVYPYDTTPFVKISIKEVVKTLVEAIVLVFLVMYLFLQNFRATLIPTIAVPVVLLGTFAILAIFGYSINTLTMFGMVLAIGLLVDDAIVVVENVERVMVEEGLPPKEATRKSMEQIQGALVGIAMVLSAVFIPMAFFGGSTGAIYRQFSITIVSAMVLSVLVAMILTPALCATMLKPIAKGEHHEKKGFFGWFNNMFDKSTHHYTDSVGNILRSTGRYLLLYLLIVVGMAFLFIRLPSSFLPDEDQGVFLTMAQLPAGATQERTQAVLDDVTKYYLEKEKANVNSVFTVNGFGFAGRGQNTGLAFVSLKNWDERPGEENKVGAITQRASGEFSKIKDAMVFAFNLPAIVELGTATGFDFQLIDQANLGHEKLTQARNQLFGEIAKHPELLVGVRPNGLEDTPQFKVDIDQEKAQALGVSISDINTTLGAAWGGSYVNDFIDRGRVKKVYLMADAPFRMLPADINNWYVRGSSGQMVPFSAFSSAHWEYGSPRLERYNGLPSMEILGQAAPGKSTGEAMNMMEDLASKLPTGIGYDWTGMSYQERLSGNQAPALYAISLIVVFLCLAALYESWSIPFSVMLVVPLGVVGALLAATFRGLTNDVYFQVGLLTTIGLSAKNAILIVEFAKDLMEKEGKGLIEATLEAVRMRLRPILMTSLAFILGVMPLVISTGAGSGAQNAVGTGVMGGMVTATILAIFFVPVFFVVVRRRFSRKNEDIEHTHAVEHHK</sequence>
<evidence type="ECO:0000256" key="6">
    <source>
        <dbReference type="ARBA" id="ARBA00022692"/>
    </source>
</evidence>
<dbReference type="PANTHER" id="PTHR32063">
    <property type="match status" value="1"/>
</dbReference>
<dbReference type="InterPro" id="IPR027463">
    <property type="entry name" value="AcrB_DN_DC_subdom"/>
</dbReference>
<evidence type="ECO:0000313" key="10">
    <source>
        <dbReference type="EMBL" id="MEW7313868.1"/>
    </source>
</evidence>
<feature type="transmembrane region" description="Helical" evidence="9">
    <location>
        <begin position="366"/>
        <end position="390"/>
    </location>
</feature>
<feature type="transmembrane region" description="Helical" evidence="9">
    <location>
        <begin position="924"/>
        <end position="945"/>
    </location>
</feature>
<dbReference type="EMBL" id="JBFMVT010000002">
    <property type="protein sequence ID" value="MEW7313868.1"/>
    <property type="molecule type" value="Genomic_DNA"/>
</dbReference>
<feature type="transmembrane region" description="Helical" evidence="9">
    <location>
        <begin position="974"/>
        <end position="994"/>
    </location>
</feature>
<dbReference type="RefSeq" id="WP_367595921.1">
    <property type="nucleotide sequence ID" value="NZ_JBFMVT010000002.1"/>
</dbReference>
<dbReference type="PRINTS" id="PR00702">
    <property type="entry name" value="ACRIFLAVINRP"/>
</dbReference>